<dbReference type="Pfam" id="PF19251">
    <property type="entry name" value="DUF5899"/>
    <property type="match status" value="1"/>
</dbReference>
<proteinExistence type="predicted"/>
<accession>A0A6C0CI45</accession>
<protein>
    <recommendedName>
        <fullName evidence="1">DUF5899 domain-containing protein</fullName>
    </recommendedName>
</protein>
<dbReference type="AlphaFoldDB" id="A0A6C0CI45"/>
<feature type="domain" description="DUF5899" evidence="1">
    <location>
        <begin position="117"/>
        <end position="245"/>
    </location>
</feature>
<dbReference type="InterPro" id="IPR045418">
    <property type="entry name" value="P2_DUF5899"/>
</dbReference>
<evidence type="ECO:0000313" key="2">
    <source>
        <dbReference type="EMBL" id="QHT03349.1"/>
    </source>
</evidence>
<evidence type="ECO:0000259" key="1">
    <source>
        <dbReference type="Pfam" id="PF19251"/>
    </source>
</evidence>
<name>A0A6C0CI45_9ZZZZ</name>
<dbReference type="EMBL" id="MN739410">
    <property type="protein sequence ID" value="QHT03349.1"/>
    <property type="molecule type" value="Genomic_DNA"/>
</dbReference>
<reference evidence="2" key="1">
    <citation type="journal article" date="2020" name="Nature">
        <title>Giant virus diversity and host interactions through global metagenomics.</title>
        <authorList>
            <person name="Schulz F."/>
            <person name="Roux S."/>
            <person name="Paez-Espino D."/>
            <person name="Jungbluth S."/>
            <person name="Walsh D.A."/>
            <person name="Denef V.J."/>
            <person name="McMahon K.D."/>
            <person name="Konstantinidis K.T."/>
            <person name="Eloe-Fadrosh E.A."/>
            <person name="Kyrpides N.C."/>
            <person name="Woyke T."/>
        </authorList>
    </citation>
    <scope>NUCLEOTIDE SEQUENCE</scope>
    <source>
        <strain evidence="2">GVMAG-M-3300020728-1</strain>
    </source>
</reference>
<sequence length="366" mass="39918">MIELALLAGLGAVGYLLATTDQQPKPATENFTPRPTPQIDDGMEADMTNKGHNNEVPFFGAHLKQSMYSGATNGIMDNHTGAGKEYYQKKEVRSFFDAKPATGNPFGNQDESDFYQSRMVTGQNMKNVFPIDQVHVGPGGNDGYTNIPKGGYQQDQFREYALPPTTDEQRVVTKPKLSYEPPVIPGANQITQPGIQADVNKNRPDRFAVLGMDRANTAVGAQVAQAHYPEQIMKTQARETTEKQYYGPGGNLAGVVASYIRAFTEPYQEFMKLTTEGRPGPAAAAPGTGMSIGADMYSAQNNKDETVLSDAARFNSGMVSMNATGEHLGSYSYNAPLKQDVYTERNGSDILKAFHDNPYSQKLNSI</sequence>
<organism evidence="2">
    <name type="scientific">viral metagenome</name>
    <dbReference type="NCBI Taxonomy" id="1070528"/>
    <lineage>
        <taxon>unclassified sequences</taxon>
        <taxon>metagenomes</taxon>
        <taxon>organismal metagenomes</taxon>
    </lineage>
</organism>